<keyword evidence="2" id="KW-0808">Transferase</keyword>
<dbReference type="AlphaFoldDB" id="A0A5B8RG20"/>
<gene>
    <name evidence="4" type="ORF">KBTEX_02760</name>
</gene>
<evidence type="ECO:0000256" key="3">
    <source>
        <dbReference type="ARBA" id="ARBA00022691"/>
    </source>
</evidence>
<dbReference type="PANTHER" id="PTHR43167:SF1">
    <property type="entry name" value="PUTATIVE (AFU_ORTHOLOGUE AFUA_6G01830)-RELATED"/>
    <property type="match status" value="1"/>
</dbReference>
<sequence length="209" mass="22683">MTATIDSDRVTRVLAREHAAARAQRDARRRAGPDAPFDRSEAYLAIGPDQGATLYMLARAAGARRIVEFGSSFGISTLYLAAAAADNEGHVTGSERYDNKRAHALASLEEAGLARHAEIRAGDALESLTGVEGPLDFVFLDGDKSAYREVLDALTPRLRTGAWVVADNLDHFDGEPGDFRHFITHSPERFTTRLIAVGPGQFSVSRFRG</sequence>
<dbReference type="PROSITE" id="PS51682">
    <property type="entry name" value="SAM_OMT_I"/>
    <property type="match status" value="1"/>
</dbReference>
<protein>
    <recommendedName>
        <fullName evidence="5">O-methyltransferase</fullName>
    </recommendedName>
</protein>
<dbReference type="GO" id="GO:0008171">
    <property type="term" value="F:O-methyltransferase activity"/>
    <property type="evidence" value="ECO:0007669"/>
    <property type="project" value="InterPro"/>
</dbReference>
<keyword evidence="3" id="KW-0949">S-adenosyl-L-methionine</keyword>
<keyword evidence="1" id="KW-0489">Methyltransferase</keyword>
<evidence type="ECO:0008006" key="5">
    <source>
        <dbReference type="Google" id="ProtNLM"/>
    </source>
</evidence>
<dbReference type="Pfam" id="PF13578">
    <property type="entry name" value="Methyltransf_24"/>
    <property type="match status" value="1"/>
</dbReference>
<organism evidence="4">
    <name type="scientific">uncultured organism</name>
    <dbReference type="NCBI Taxonomy" id="155900"/>
    <lineage>
        <taxon>unclassified sequences</taxon>
        <taxon>environmental samples</taxon>
    </lineage>
</organism>
<dbReference type="InterPro" id="IPR002935">
    <property type="entry name" value="SAM_O-MeTrfase"/>
</dbReference>
<dbReference type="InterPro" id="IPR029063">
    <property type="entry name" value="SAM-dependent_MTases_sf"/>
</dbReference>
<proteinExistence type="predicted"/>
<evidence type="ECO:0000313" key="4">
    <source>
        <dbReference type="EMBL" id="QEA06422.1"/>
    </source>
</evidence>
<dbReference type="GO" id="GO:0032259">
    <property type="term" value="P:methylation"/>
    <property type="evidence" value="ECO:0007669"/>
    <property type="project" value="UniProtKB-KW"/>
</dbReference>
<dbReference type="SUPFAM" id="SSF53335">
    <property type="entry name" value="S-adenosyl-L-methionine-dependent methyltransferases"/>
    <property type="match status" value="1"/>
</dbReference>
<dbReference type="PANTHER" id="PTHR43167">
    <property type="entry name" value="PUTATIVE (AFU_ORTHOLOGUE AFUA_6G01830)-RELATED"/>
    <property type="match status" value="1"/>
</dbReference>
<evidence type="ECO:0000256" key="2">
    <source>
        <dbReference type="ARBA" id="ARBA00022679"/>
    </source>
</evidence>
<name>A0A5B8RG20_9ZZZZ</name>
<dbReference type="Gene3D" id="3.40.50.150">
    <property type="entry name" value="Vaccinia Virus protein VP39"/>
    <property type="match status" value="1"/>
</dbReference>
<accession>A0A5B8RG20</accession>
<reference evidence="4" key="1">
    <citation type="submission" date="2019-06" db="EMBL/GenBank/DDBJ databases">
        <authorList>
            <person name="Murdoch R.W."/>
            <person name="Fathepure B."/>
        </authorList>
    </citation>
    <scope>NUCLEOTIDE SEQUENCE</scope>
</reference>
<evidence type="ECO:0000256" key="1">
    <source>
        <dbReference type="ARBA" id="ARBA00022603"/>
    </source>
</evidence>
<dbReference type="EMBL" id="MN079142">
    <property type="protein sequence ID" value="QEA06422.1"/>
    <property type="molecule type" value="Genomic_DNA"/>
</dbReference>
<dbReference type="CDD" id="cd02440">
    <property type="entry name" value="AdoMet_MTases"/>
    <property type="match status" value="1"/>
</dbReference>